<keyword evidence="3" id="KW-1185">Reference proteome</keyword>
<dbReference type="EMBL" id="WOEZ01000047">
    <property type="protein sequence ID" value="NPT55046.1"/>
    <property type="molecule type" value="Genomic_DNA"/>
</dbReference>
<dbReference type="Proteomes" id="UP000655523">
    <property type="component" value="Unassembled WGS sequence"/>
</dbReference>
<protein>
    <recommendedName>
        <fullName evidence="1">VOC domain-containing protein</fullName>
    </recommendedName>
</protein>
<comment type="caution">
    <text evidence="2">The sequence shown here is derived from an EMBL/GenBank/DDBJ whole genome shotgun (WGS) entry which is preliminary data.</text>
</comment>
<dbReference type="InterPro" id="IPR004360">
    <property type="entry name" value="Glyas_Fos-R_dOase_dom"/>
</dbReference>
<dbReference type="AlphaFoldDB" id="A0A972NK77"/>
<evidence type="ECO:0000313" key="2">
    <source>
        <dbReference type="EMBL" id="NPT55046.1"/>
    </source>
</evidence>
<sequence length="161" mass="17978">MAKLIHTMIRVQDLQRSLQFYQQAFHFSVAHRLDFPEFTLVYLRNGEADAEIELTWNKGRAEPYTHGDGYGHVAVCVDDAKAERQRLVELGFALNAHDGEIGAEGGMQEAPVFEKVHNGDVVAAADRTDLIGCASPVGHTVVNVVGRGKRQRHRQSARCRR</sequence>
<dbReference type="PANTHER" id="PTHR10374:SF30">
    <property type="entry name" value="LACTOYLGLUTATHIONE LYASE"/>
    <property type="match status" value="1"/>
</dbReference>
<dbReference type="Gene3D" id="3.10.180.10">
    <property type="entry name" value="2,3-Dihydroxybiphenyl 1,2-Dioxygenase, domain 1"/>
    <property type="match status" value="1"/>
</dbReference>
<feature type="domain" description="VOC" evidence="1">
    <location>
        <begin position="3"/>
        <end position="127"/>
    </location>
</feature>
<organism evidence="2 3">
    <name type="scientific">Paraburkholderia elongata</name>
    <dbReference type="NCBI Taxonomy" id="2675747"/>
    <lineage>
        <taxon>Bacteria</taxon>
        <taxon>Pseudomonadati</taxon>
        <taxon>Pseudomonadota</taxon>
        <taxon>Betaproteobacteria</taxon>
        <taxon>Burkholderiales</taxon>
        <taxon>Burkholderiaceae</taxon>
        <taxon>Paraburkholderia</taxon>
    </lineage>
</organism>
<dbReference type="InterPro" id="IPR029068">
    <property type="entry name" value="Glyas_Bleomycin-R_OHBP_Dase"/>
</dbReference>
<dbReference type="PROSITE" id="PS51819">
    <property type="entry name" value="VOC"/>
    <property type="match status" value="1"/>
</dbReference>
<evidence type="ECO:0000313" key="3">
    <source>
        <dbReference type="Proteomes" id="UP000655523"/>
    </source>
</evidence>
<dbReference type="PANTHER" id="PTHR10374">
    <property type="entry name" value="LACTOYLGLUTATHIONE LYASE GLYOXALASE I"/>
    <property type="match status" value="1"/>
</dbReference>
<dbReference type="SUPFAM" id="SSF54593">
    <property type="entry name" value="Glyoxalase/Bleomycin resistance protein/Dihydroxybiphenyl dioxygenase"/>
    <property type="match status" value="1"/>
</dbReference>
<name>A0A972NK77_9BURK</name>
<reference evidence="2 3" key="1">
    <citation type="submission" date="2019-11" db="EMBL/GenBank/DDBJ databases">
        <title>Metabolism of dissolved organic matter in forest soils.</title>
        <authorList>
            <person name="Cyle K.T."/>
            <person name="Wilhelm R.C."/>
            <person name="Martinez C.E."/>
        </authorList>
    </citation>
    <scope>NUCLEOTIDE SEQUENCE [LARGE SCALE GENOMIC DNA]</scope>
    <source>
        <strain evidence="2 3">5N</strain>
    </source>
</reference>
<dbReference type="InterPro" id="IPR037523">
    <property type="entry name" value="VOC_core"/>
</dbReference>
<feature type="non-terminal residue" evidence="2">
    <location>
        <position position="161"/>
    </location>
</feature>
<proteinExistence type="predicted"/>
<evidence type="ECO:0000259" key="1">
    <source>
        <dbReference type="PROSITE" id="PS51819"/>
    </source>
</evidence>
<gene>
    <name evidence="2" type="ORF">GNZ13_10585</name>
</gene>
<dbReference type="Pfam" id="PF00903">
    <property type="entry name" value="Glyoxalase"/>
    <property type="match status" value="1"/>
</dbReference>
<accession>A0A972NK77</accession>